<dbReference type="EMBL" id="JAMQON010000002">
    <property type="protein sequence ID" value="MDS0259523.1"/>
    <property type="molecule type" value="Genomic_DNA"/>
</dbReference>
<organism evidence="1 2">
    <name type="scientific">Haloarcula saliterrae</name>
    <dbReference type="NCBI Taxonomy" id="2950534"/>
    <lineage>
        <taxon>Archaea</taxon>
        <taxon>Methanobacteriati</taxon>
        <taxon>Methanobacteriota</taxon>
        <taxon>Stenosarchaea group</taxon>
        <taxon>Halobacteria</taxon>
        <taxon>Halobacteriales</taxon>
        <taxon>Haloarculaceae</taxon>
        <taxon>Haloarcula</taxon>
    </lineage>
</organism>
<proteinExistence type="predicted"/>
<evidence type="ECO:0000313" key="1">
    <source>
        <dbReference type="EMBL" id="MDS0259523.1"/>
    </source>
</evidence>
<gene>
    <name evidence="1" type="ORF">NDI56_08970</name>
</gene>
<reference evidence="1 2" key="1">
    <citation type="submission" date="2022-06" db="EMBL/GenBank/DDBJ databases">
        <title>Haloarcula sp. a new haloarchaeum isolate from saline soil.</title>
        <authorList>
            <person name="Strakova D."/>
            <person name="Galisteo C."/>
            <person name="Sanchez-Porro C."/>
            <person name="Ventosa A."/>
        </authorList>
    </citation>
    <scope>NUCLEOTIDE SEQUENCE [LARGE SCALE GENOMIC DNA]</scope>
    <source>
        <strain evidence="1 2">S1CR25-12</strain>
    </source>
</reference>
<sequence>MPREITGEVIHVVPPEEQGDYELDGTVAELAESRYLLVCRKGGAPSFFERVVAFFKRDPIRPVTLVSDEGAEEGTEIEATVEFTTVDDVYEVIEFE</sequence>
<evidence type="ECO:0000313" key="2">
    <source>
        <dbReference type="Proteomes" id="UP001259659"/>
    </source>
</evidence>
<comment type="caution">
    <text evidence="1">The sequence shown here is derived from an EMBL/GenBank/DDBJ whole genome shotgun (WGS) entry which is preliminary data.</text>
</comment>
<keyword evidence="2" id="KW-1185">Reference proteome</keyword>
<dbReference type="Pfam" id="PF24370">
    <property type="entry name" value="DUF7526"/>
    <property type="match status" value="1"/>
</dbReference>
<dbReference type="InterPro" id="IPR055948">
    <property type="entry name" value="DUF7526"/>
</dbReference>
<accession>A0ABU2FB73</accession>
<name>A0ABU2FB73_9EURY</name>
<dbReference type="Proteomes" id="UP001259659">
    <property type="component" value="Unassembled WGS sequence"/>
</dbReference>
<protein>
    <submittedName>
        <fullName evidence="1">Uncharacterized protein</fullName>
    </submittedName>
</protein>
<dbReference type="RefSeq" id="WP_310919133.1">
    <property type="nucleotide sequence ID" value="NZ_JAMQON010000002.1"/>
</dbReference>